<evidence type="ECO:0000313" key="1">
    <source>
        <dbReference type="Ensembl" id="ENSCJAP00000088795.1"/>
    </source>
</evidence>
<reference evidence="1" key="3">
    <citation type="submission" date="2025-09" db="UniProtKB">
        <authorList>
            <consortium name="Ensembl"/>
        </authorList>
    </citation>
    <scope>IDENTIFICATION</scope>
</reference>
<name>A0A8I3X6H3_CALJA</name>
<dbReference type="GeneTree" id="ENSGT01030000238095"/>
<reference evidence="1" key="2">
    <citation type="submission" date="2025-08" db="UniProtKB">
        <authorList>
            <consortium name="Ensembl"/>
        </authorList>
    </citation>
    <scope>IDENTIFICATION</scope>
</reference>
<reference evidence="1 2" key="1">
    <citation type="submission" date="2009-03" db="EMBL/GenBank/DDBJ databases">
        <authorList>
            <person name="Warren W."/>
            <person name="Ye L."/>
            <person name="Minx P."/>
            <person name="Worley K."/>
            <person name="Gibbs R."/>
            <person name="Wilson R.K."/>
        </authorList>
    </citation>
    <scope>NUCLEOTIDE SEQUENCE [LARGE SCALE GENOMIC DNA]</scope>
</reference>
<keyword evidence="2" id="KW-1185">Reference proteome</keyword>
<evidence type="ECO:0000313" key="2">
    <source>
        <dbReference type="Proteomes" id="UP000008225"/>
    </source>
</evidence>
<sequence>MAREAQVCHLRPAITALWEAKVGGLLGSRSSRSARATWQNPVSTKNTKISRAGGMRLGFQLLGRMRWEDRLSLGDRGCSKLRSCHCTPAWVTRAKLRLKKKKKSHLQCSFKK</sequence>
<protein>
    <submittedName>
        <fullName evidence="1">Uncharacterized protein</fullName>
    </submittedName>
</protein>
<dbReference type="AlphaFoldDB" id="A0A8I3X6H3"/>
<organism evidence="1 2">
    <name type="scientific">Callithrix jacchus</name>
    <name type="common">White-tufted-ear marmoset</name>
    <name type="synonym">Simia Jacchus</name>
    <dbReference type="NCBI Taxonomy" id="9483"/>
    <lineage>
        <taxon>Eukaryota</taxon>
        <taxon>Metazoa</taxon>
        <taxon>Chordata</taxon>
        <taxon>Craniata</taxon>
        <taxon>Vertebrata</taxon>
        <taxon>Euteleostomi</taxon>
        <taxon>Mammalia</taxon>
        <taxon>Eutheria</taxon>
        <taxon>Euarchontoglires</taxon>
        <taxon>Primates</taxon>
        <taxon>Haplorrhini</taxon>
        <taxon>Platyrrhini</taxon>
        <taxon>Cebidae</taxon>
        <taxon>Callitrichinae</taxon>
        <taxon>Callithrix</taxon>
        <taxon>Callithrix</taxon>
    </lineage>
</organism>
<dbReference type="Proteomes" id="UP000008225">
    <property type="component" value="Chromosome 19"/>
</dbReference>
<accession>A0A8I3X6H3</accession>
<dbReference type="OMA" id="SARATWQ"/>
<dbReference type="Ensembl" id="ENSCJAT00000133846.1">
    <property type="protein sequence ID" value="ENSCJAP00000088795.1"/>
    <property type="gene ID" value="ENSCJAG00000076526.1"/>
</dbReference>
<proteinExistence type="predicted"/>